<protein>
    <recommendedName>
        <fullName evidence="3">DUF4221 domain-containing protein</fullName>
    </recommendedName>
</protein>
<organism evidence="1 2">
    <name type="scientific">Belliella aquatica</name>
    <dbReference type="NCBI Taxonomy" id="1323734"/>
    <lineage>
        <taxon>Bacteria</taxon>
        <taxon>Pseudomonadati</taxon>
        <taxon>Bacteroidota</taxon>
        <taxon>Cytophagia</taxon>
        <taxon>Cytophagales</taxon>
        <taxon>Cyclobacteriaceae</taxon>
        <taxon>Belliella</taxon>
    </lineage>
</organism>
<accession>A0ABQ1LTR9</accession>
<proteinExistence type="predicted"/>
<dbReference type="EMBL" id="BMFD01000001">
    <property type="protein sequence ID" value="GGC28035.1"/>
    <property type="molecule type" value="Genomic_DNA"/>
</dbReference>
<dbReference type="InterPro" id="IPR025316">
    <property type="entry name" value="DUF4221"/>
</dbReference>
<comment type="caution">
    <text evidence="1">The sequence shown here is derived from an EMBL/GenBank/DDBJ whole genome shotgun (WGS) entry which is preliminary data.</text>
</comment>
<evidence type="ECO:0000313" key="2">
    <source>
        <dbReference type="Proteomes" id="UP000635885"/>
    </source>
</evidence>
<sequence>MKKLVFILFVTILDSCGGKDSENTANSYADMTISMDTVVVDSGNEILMAATQSYSHNINDKVDRLYFWDIQSYNLEVVDLDEMVLLEKMPYEKEGPNGVGQYPYQMMLIGDDKVAFVEWNQIVIADMNGNLIKKVKMDEEWMKEGLGEKESLNPLGFSDDGSTVYCTISNFERLNSNIIQVDLENKKTKLIELPEYDKRENFRVTFKSEEGGGMSMSMTYPSLSLDRHQDKLIFWSNAFNALYEYDPEADSLSYRTITNTLTPNEKSGTYQNDVSTLEAMTEVRQQIQQEVSFSKLFWDDQNKVFYRFAHYNLPKIADEAVKSKVFISILNNDFEVIGEKEVTEIFKSVPTAQFVKDGKIHAYLNVDDELGYIRIGVN</sequence>
<dbReference type="SUPFAM" id="SSF82171">
    <property type="entry name" value="DPP6 N-terminal domain-like"/>
    <property type="match status" value="1"/>
</dbReference>
<dbReference type="Pfam" id="PF13970">
    <property type="entry name" value="DUF4221"/>
    <property type="match status" value="1"/>
</dbReference>
<name>A0ABQ1LTR9_9BACT</name>
<reference evidence="2" key="1">
    <citation type="journal article" date="2019" name="Int. J. Syst. Evol. Microbiol.">
        <title>The Global Catalogue of Microorganisms (GCM) 10K type strain sequencing project: providing services to taxonomists for standard genome sequencing and annotation.</title>
        <authorList>
            <consortium name="The Broad Institute Genomics Platform"/>
            <consortium name="The Broad Institute Genome Sequencing Center for Infectious Disease"/>
            <person name="Wu L."/>
            <person name="Ma J."/>
        </authorList>
    </citation>
    <scope>NUCLEOTIDE SEQUENCE [LARGE SCALE GENOMIC DNA]</scope>
    <source>
        <strain evidence="2">CGMCC 1.12479</strain>
    </source>
</reference>
<keyword evidence="2" id="KW-1185">Reference proteome</keyword>
<dbReference type="RefSeq" id="WP_188439055.1">
    <property type="nucleotide sequence ID" value="NZ_BMFD01000001.1"/>
</dbReference>
<evidence type="ECO:0008006" key="3">
    <source>
        <dbReference type="Google" id="ProtNLM"/>
    </source>
</evidence>
<evidence type="ECO:0000313" key="1">
    <source>
        <dbReference type="EMBL" id="GGC28035.1"/>
    </source>
</evidence>
<dbReference type="Proteomes" id="UP000635885">
    <property type="component" value="Unassembled WGS sequence"/>
</dbReference>
<gene>
    <name evidence="1" type="ORF">GCM10010993_03800</name>
</gene>